<feature type="domain" description="ABC transporter" evidence="9">
    <location>
        <begin position="12"/>
        <end position="244"/>
    </location>
</feature>
<dbReference type="InterPro" id="IPR003593">
    <property type="entry name" value="AAA+_ATPase"/>
</dbReference>
<evidence type="ECO:0000256" key="5">
    <source>
        <dbReference type="ARBA" id="ARBA00022741"/>
    </source>
</evidence>
<evidence type="ECO:0000256" key="6">
    <source>
        <dbReference type="ARBA" id="ARBA00022840"/>
    </source>
</evidence>
<comment type="caution">
    <text evidence="10">The sequence shown here is derived from an EMBL/GenBank/DDBJ whole genome shotgun (WGS) entry which is preliminary data.</text>
</comment>
<gene>
    <name evidence="10" type="ORF">GWO12_09945</name>
</gene>
<dbReference type="InterPro" id="IPR027417">
    <property type="entry name" value="P-loop_NTPase"/>
</dbReference>
<evidence type="ECO:0000313" key="10">
    <source>
        <dbReference type="EMBL" id="NIR75413.1"/>
    </source>
</evidence>
<evidence type="ECO:0000256" key="1">
    <source>
        <dbReference type="ARBA" id="ARBA00004236"/>
    </source>
</evidence>
<evidence type="ECO:0000313" key="11">
    <source>
        <dbReference type="Proteomes" id="UP000702544"/>
    </source>
</evidence>
<organism evidence="10 11">
    <name type="scientific">Candidatus Kutchimonas denitrificans</name>
    <dbReference type="NCBI Taxonomy" id="3056748"/>
    <lineage>
        <taxon>Bacteria</taxon>
        <taxon>Pseudomonadati</taxon>
        <taxon>Gemmatimonadota</taxon>
        <taxon>Gemmatimonadia</taxon>
        <taxon>Candidatus Palauibacterales</taxon>
        <taxon>Candidatus Palauibacteraceae</taxon>
        <taxon>Candidatus Kutchimonas</taxon>
    </lineage>
</organism>
<dbReference type="Pfam" id="PF00005">
    <property type="entry name" value="ABC_tran"/>
    <property type="match status" value="1"/>
</dbReference>
<dbReference type="GO" id="GO:0005524">
    <property type="term" value="F:ATP binding"/>
    <property type="evidence" value="ECO:0007669"/>
    <property type="project" value="UniProtKB-KW"/>
</dbReference>
<dbReference type="Gene3D" id="3.40.50.300">
    <property type="entry name" value="P-loop containing nucleotide triphosphate hydrolases"/>
    <property type="match status" value="1"/>
</dbReference>
<evidence type="ECO:0000256" key="3">
    <source>
        <dbReference type="ARBA" id="ARBA00022448"/>
    </source>
</evidence>
<dbReference type="CDD" id="cd03225">
    <property type="entry name" value="ABC_cobalt_CbiO_domain1"/>
    <property type="match status" value="1"/>
</dbReference>
<evidence type="ECO:0000256" key="2">
    <source>
        <dbReference type="ARBA" id="ARBA00005417"/>
    </source>
</evidence>
<dbReference type="SMART" id="SM00382">
    <property type="entry name" value="AAA"/>
    <property type="match status" value="1"/>
</dbReference>
<protein>
    <submittedName>
        <fullName evidence="10">ABC transporter ATP-binding protein</fullName>
    </submittedName>
</protein>
<dbReference type="GO" id="GO:0043190">
    <property type="term" value="C:ATP-binding cassette (ABC) transporter complex"/>
    <property type="evidence" value="ECO:0007669"/>
    <property type="project" value="TreeGrafter"/>
</dbReference>
<evidence type="ECO:0000259" key="9">
    <source>
        <dbReference type="PROSITE" id="PS50893"/>
    </source>
</evidence>
<keyword evidence="5" id="KW-0547">Nucleotide-binding</keyword>
<keyword evidence="6 10" id="KW-0067">ATP-binding</keyword>
<dbReference type="SUPFAM" id="SSF52540">
    <property type="entry name" value="P-loop containing nucleoside triphosphate hydrolases"/>
    <property type="match status" value="1"/>
</dbReference>
<sequence length="254" mass="27264">MSAQERPAAWSIQIDDLSYTYPGRERPALSAVSLRVEPGEHVAVVGPNGAGKSTLLLHLNGILLPAGGSVRIGDLTVEPAALPEIRNRVGLVFQEPDDQLFMPTLLEDVTFGPLCQGLATDEARRRARAALESVGLGEVDANRAAHHLSGGEKRRAALATVLTTDPGVLAFDEPSAGLDGRGRRTVAALLQERSQTVIIVTHDVEFAAAVCPRMVLMDGGDLVADRPSRDLLEDGRLLRQHGLELARWLHESQS</sequence>
<evidence type="ECO:0000256" key="4">
    <source>
        <dbReference type="ARBA" id="ARBA00022475"/>
    </source>
</evidence>
<dbReference type="InterPro" id="IPR017871">
    <property type="entry name" value="ABC_transporter-like_CS"/>
</dbReference>
<dbReference type="InterPro" id="IPR015856">
    <property type="entry name" value="ABC_transpr_CbiO/EcfA_su"/>
</dbReference>
<comment type="similarity">
    <text evidence="2">Belongs to the ABC transporter superfamily.</text>
</comment>
<accession>A0AAE4Z838</accession>
<dbReference type="PROSITE" id="PS50893">
    <property type="entry name" value="ABC_TRANSPORTER_2"/>
    <property type="match status" value="1"/>
</dbReference>
<dbReference type="FunFam" id="3.40.50.300:FF:000224">
    <property type="entry name" value="Energy-coupling factor transporter ATP-binding protein EcfA"/>
    <property type="match status" value="1"/>
</dbReference>
<dbReference type="PANTHER" id="PTHR43553:SF24">
    <property type="entry name" value="ENERGY-COUPLING FACTOR TRANSPORTER ATP-BINDING PROTEIN ECFA1"/>
    <property type="match status" value="1"/>
</dbReference>
<dbReference type="PANTHER" id="PTHR43553">
    <property type="entry name" value="HEAVY METAL TRANSPORTER"/>
    <property type="match status" value="1"/>
</dbReference>
<proteinExistence type="inferred from homology"/>
<evidence type="ECO:0000256" key="8">
    <source>
        <dbReference type="ARBA" id="ARBA00023136"/>
    </source>
</evidence>
<reference evidence="10 11" key="1">
    <citation type="submission" date="2020-01" db="EMBL/GenBank/DDBJ databases">
        <title>Genomes assembled from Gulf of Kutch pelagic sediment metagenomes.</title>
        <authorList>
            <person name="Chandrashekar M."/>
            <person name="Mahajan M.S."/>
            <person name="Dave K.J."/>
            <person name="Vatsa P."/>
            <person name="Nathani N.M."/>
        </authorList>
    </citation>
    <scope>NUCLEOTIDE SEQUENCE [LARGE SCALE GENOMIC DNA]</scope>
    <source>
        <strain evidence="10">KS3-K002</strain>
    </source>
</reference>
<comment type="subcellular location">
    <subcellularLocation>
        <location evidence="1">Cell membrane</location>
    </subcellularLocation>
</comment>
<dbReference type="AlphaFoldDB" id="A0AAE4Z838"/>
<dbReference type="InterPro" id="IPR003439">
    <property type="entry name" value="ABC_transporter-like_ATP-bd"/>
</dbReference>
<keyword evidence="8" id="KW-0472">Membrane</keyword>
<dbReference type="EMBL" id="JAACAK010000080">
    <property type="protein sequence ID" value="NIR75413.1"/>
    <property type="molecule type" value="Genomic_DNA"/>
</dbReference>
<keyword evidence="4" id="KW-1003">Cell membrane</keyword>
<dbReference type="GO" id="GO:0016887">
    <property type="term" value="F:ATP hydrolysis activity"/>
    <property type="evidence" value="ECO:0007669"/>
    <property type="project" value="InterPro"/>
</dbReference>
<dbReference type="GO" id="GO:0042626">
    <property type="term" value="F:ATPase-coupled transmembrane transporter activity"/>
    <property type="evidence" value="ECO:0007669"/>
    <property type="project" value="TreeGrafter"/>
</dbReference>
<evidence type="ECO:0000256" key="7">
    <source>
        <dbReference type="ARBA" id="ARBA00022967"/>
    </source>
</evidence>
<keyword evidence="7" id="KW-1278">Translocase</keyword>
<name>A0AAE4Z838_9BACT</name>
<dbReference type="PROSITE" id="PS00211">
    <property type="entry name" value="ABC_TRANSPORTER_1"/>
    <property type="match status" value="1"/>
</dbReference>
<dbReference type="InterPro" id="IPR050095">
    <property type="entry name" value="ECF_ABC_transporter_ATP-bd"/>
</dbReference>
<dbReference type="Proteomes" id="UP000702544">
    <property type="component" value="Unassembled WGS sequence"/>
</dbReference>
<keyword evidence="3" id="KW-0813">Transport</keyword>